<evidence type="ECO:0000259" key="4">
    <source>
        <dbReference type="SMART" id="SM00482"/>
    </source>
</evidence>
<dbReference type="SMART" id="SM00482">
    <property type="entry name" value="POLAc"/>
    <property type="match status" value="1"/>
</dbReference>
<gene>
    <name evidence="5" type="ORF">JOE57_001513</name>
</gene>
<proteinExistence type="predicted"/>
<comment type="catalytic activity">
    <reaction evidence="3">
        <text>DNA(n) + a 2'-deoxyribonucleoside 5'-triphosphate = DNA(n+1) + diphosphate</text>
        <dbReference type="Rhea" id="RHEA:22508"/>
        <dbReference type="Rhea" id="RHEA-COMP:17339"/>
        <dbReference type="Rhea" id="RHEA-COMP:17340"/>
        <dbReference type="ChEBI" id="CHEBI:33019"/>
        <dbReference type="ChEBI" id="CHEBI:61560"/>
        <dbReference type="ChEBI" id="CHEBI:173112"/>
        <dbReference type="EC" id="2.7.7.7"/>
    </reaction>
</comment>
<dbReference type="InterPro" id="IPR043502">
    <property type="entry name" value="DNA/RNA_pol_sf"/>
</dbReference>
<evidence type="ECO:0000256" key="3">
    <source>
        <dbReference type="ARBA" id="ARBA00049244"/>
    </source>
</evidence>
<evidence type="ECO:0000313" key="6">
    <source>
        <dbReference type="Proteomes" id="UP000704762"/>
    </source>
</evidence>
<dbReference type="SUPFAM" id="SSF56672">
    <property type="entry name" value="DNA/RNA polymerases"/>
    <property type="match status" value="1"/>
</dbReference>
<dbReference type="EC" id="2.7.7.7" evidence="1"/>
<dbReference type="InterPro" id="IPR002298">
    <property type="entry name" value="DNA_polymerase_A"/>
</dbReference>
<comment type="caution">
    <text evidence="5">The sequence shown here is derived from an EMBL/GenBank/DDBJ whole genome shotgun (WGS) entry which is preliminary data.</text>
</comment>
<keyword evidence="6" id="KW-1185">Reference proteome</keyword>
<keyword evidence="2" id="KW-0235">DNA replication</keyword>
<dbReference type="PANTHER" id="PTHR10133:SF27">
    <property type="entry name" value="DNA POLYMERASE NU"/>
    <property type="match status" value="1"/>
</dbReference>
<dbReference type="Proteomes" id="UP000704762">
    <property type="component" value="Unassembled WGS sequence"/>
</dbReference>
<dbReference type="GO" id="GO:0003887">
    <property type="term" value="F:DNA-directed DNA polymerase activity"/>
    <property type="evidence" value="ECO:0007669"/>
    <property type="project" value="UniProtKB-EC"/>
</dbReference>
<accession>A0ABS2RJB6</accession>
<dbReference type="EMBL" id="JAFBCF010000001">
    <property type="protein sequence ID" value="MBM7798592.1"/>
    <property type="molecule type" value="Genomic_DNA"/>
</dbReference>
<dbReference type="Gene3D" id="1.10.150.20">
    <property type="entry name" value="5' to 3' exonuclease, C-terminal subdomain"/>
    <property type="match status" value="1"/>
</dbReference>
<dbReference type="PANTHER" id="PTHR10133">
    <property type="entry name" value="DNA POLYMERASE I"/>
    <property type="match status" value="1"/>
</dbReference>
<sequence>MDIVLAPVESGATLITLGPDLRPTTSSTVGWPDLGPAVEEYERQSPRWIWAETAALYPRLLRAGTTVGRCFDLRLCHVIVRNATATATSELARSATGPWDVPVVPLDDQGPTLLDDSEPIGAFSADLVLAEYRLVDEAVRQATDPGRLRMLLAAESAGALVAAEMKFRGLPWRTDVHDQQLTELLGPRPRQGGRPPTLEDLAVRIRELLEAPGLNPDSPVELLRALRANGIEATTTRKWELEKFSHPVIDPLLRYKKLSRLLAANGWVWMDSWVRDGRFHPDYVPGGVVTGRWATSGGGALQLPKQIRRAVMADPGCKLVVADAAQLEPRVLAAMSRDERMAEASRGLDLYQGLVDAGIVDNRAHAKVAMLGALYGATSGEAGQLMPRLMRAYPKATQWVEDAARSGERGEVVSTWLGRSSPRPPQSWQQVQRRASEVDAGQLDERLARRRARDWGRFTRNFVVQGTAAEWALCWMANLRHRLRTLARAGEMDPHLVFFLHDEVIVHTPGSLAPAVEAAIHQAADEAGRLLFGSFPVEFAVKTVTVDNYGEAK</sequence>
<keyword evidence="5" id="KW-0808">Transferase</keyword>
<evidence type="ECO:0000313" key="5">
    <source>
        <dbReference type="EMBL" id="MBM7798592.1"/>
    </source>
</evidence>
<dbReference type="RefSeq" id="WP_204917116.1">
    <property type="nucleotide sequence ID" value="NZ_BAAAQP010000002.1"/>
</dbReference>
<feature type="domain" description="DNA-directed DNA polymerase family A palm" evidence="4">
    <location>
        <begin position="304"/>
        <end position="512"/>
    </location>
</feature>
<organism evidence="5 6">
    <name type="scientific">Microlunatus panaciterrae</name>
    <dbReference type="NCBI Taxonomy" id="400768"/>
    <lineage>
        <taxon>Bacteria</taxon>
        <taxon>Bacillati</taxon>
        <taxon>Actinomycetota</taxon>
        <taxon>Actinomycetes</taxon>
        <taxon>Propionibacteriales</taxon>
        <taxon>Propionibacteriaceae</taxon>
        <taxon>Microlunatus</taxon>
    </lineage>
</organism>
<dbReference type="Pfam" id="PF00476">
    <property type="entry name" value="DNA_pol_A"/>
    <property type="match status" value="1"/>
</dbReference>
<evidence type="ECO:0000256" key="1">
    <source>
        <dbReference type="ARBA" id="ARBA00012417"/>
    </source>
</evidence>
<name>A0ABS2RJB6_9ACTN</name>
<keyword evidence="5" id="KW-0548">Nucleotidyltransferase</keyword>
<dbReference type="Gene3D" id="3.30.70.370">
    <property type="match status" value="1"/>
</dbReference>
<dbReference type="CDD" id="cd06444">
    <property type="entry name" value="DNA_pol_A"/>
    <property type="match status" value="1"/>
</dbReference>
<dbReference type="InterPro" id="IPR001098">
    <property type="entry name" value="DNA-dir_DNA_pol_A_palm_dom"/>
</dbReference>
<dbReference type="NCBIfam" id="NF011538">
    <property type="entry name" value="PRK14975.1-1"/>
    <property type="match status" value="1"/>
</dbReference>
<protein>
    <recommendedName>
        <fullName evidence="1">DNA-directed DNA polymerase</fullName>
        <ecNumber evidence="1">2.7.7.7</ecNumber>
    </recommendedName>
</protein>
<reference evidence="5 6" key="1">
    <citation type="submission" date="2021-01" db="EMBL/GenBank/DDBJ databases">
        <title>Sequencing the genomes of 1000 actinobacteria strains.</title>
        <authorList>
            <person name="Klenk H.-P."/>
        </authorList>
    </citation>
    <scope>NUCLEOTIDE SEQUENCE [LARGE SCALE GENOMIC DNA]</scope>
    <source>
        <strain evidence="5 6">DSM 18662</strain>
    </source>
</reference>
<evidence type="ECO:0000256" key="2">
    <source>
        <dbReference type="ARBA" id="ARBA00022705"/>
    </source>
</evidence>